<gene>
    <name evidence="8" type="ORF">E3T61_19745</name>
</gene>
<dbReference type="AlphaFoldDB" id="A0A4R9BHH3"/>
<reference evidence="8 9" key="1">
    <citation type="submission" date="2019-03" db="EMBL/GenBank/DDBJ databases">
        <title>Genomics of glacier-inhabiting Cryobacterium strains.</title>
        <authorList>
            <person name="Liu Q."/>
            <person name="Xin Y.-H."/>
        </authorList>
    </citation>
    <scope>NUCLEOTIDE SEQUENCE [LARGE SCALE GENOMIC DNA]</scope>
    <source>
        <strain evidence="8 9">Sr59</strain>
    </source>
</reference>
<keyword evidence="4" id="KW-0804">Transcription</keyword>
<dbReference type="GO" id="GO:0000976">
    <property type="term" value="F:transcription cis-regulatory region binding"/>
    <property type="evidence" value="ECO:0007669"/>
    <property type="project" value="TreeGrafter"/>
</dbReference>
<evidence type="ECO:0000313" key="8">
    <source>
        <dbReference type="EMBL" id="TFD84011.1"/>
    </source>
</evidence>
<dbReference type="InterPro" id="IPR050109">
    <property type="entry name" value="HTH-type_TetR-like_transc_reg"/>
</dbReference>
<dbReference type="PANTHER" id="PTHR30055">
    <property type="entry name" value="HTH-TYPE TRANSCRIPTIONAL REGULATOR RUTR"/>
    <property type="match status" value="1"/>
</dbReference>
<feature type="compositionally biased region" description="Polar residues" evidence="6">
    <location>
        <begin position="7"/>
        <end position="17"/>
    </location>
</feature>
<comment type="caution">
    <text evidence="8">The sequence shown here is derived from an EMBL/GenBank/DDBJ whole genome shotgun (WGS) entry which is preliminary data.</text>
</comment>
<dbReference type="Gene3D" id="1.10.357.10">
    <property type="entry name" value="Tetracycline Repressor, domain 2"/>
    <property type="match status" value="1"/>
</dbReference>
<dbReference type="PRINTS" id="PR00455">
    <property type="entry name" value="HTHTETR"/>
</dbReference>
<feature type="compositionally biased region" description="Basic and acidic residues" evidence="6">
    <location>
        <begin position="22"/>
        <end position="34"/>
    </location>
</feature>
<name>A0A4R9BHH3_9MICO</name>
<dbReference type="Proteomes" id="UP000298468">
    <property type="component" value="Unassembled WGS sequence"/>
</dbReference>
<dbReference type="InterPro" id="IPR009057">
    <property type="entry name" value="Homeodomain-like_sf"/>
</dbReference>
<evidence type="ECO:0000313" key="9">
    <source>
        <dbReference type="Proteomes" id="UP000298468"/>
    </source>
</evidence>
<accession>A0A4R9BHH3</accession>
<dbReference type="PROSITE" id="PS50977">
    <property type="entry name" value="HTH_TETR_2"/>
    <property type="match status" value="1"/>
</dbReference>
<dbReference type="EMBL" id="SOHM01000042">
    <property type="protein sequence ID" value="TFD84011.1"/>
    <property type="molecule type" value="Genomic_DNA"/>
</dbReference>
<dbReference type="GO" id="GO:0003700">
    <property type="term" value="F:DNA-binding transcription factor activity"/>
    <property type="evidence" value="ECO:0007669"/>
    <property type="project" value="TreeGrafter"/>
</dbReference>
<evidence type="ECO:0000256" key="3">
    <source>
        <dbReference type="ARBA" id="ARBA00023125"/>
    </source>
</evidence>
<organism evidence="8 9">
    <name type="scientific">Cryobacterium lactosi</name>
    <dbReference type="NCBI Taxonomy" id="1259202"/>
    <lineage>
        <taxon>Bacteria</taxon>
        <taxon>Bacillati</taxon>
        <taxon>Actinomycetota</taxon>
        <taxon>Actinomycetes</taxon>
        <taxon>Micrococcales</taxon>
        <taxon>Microbacteriaceae</taxon>
        <taxon>Cryobacterium</taxon>
    </lineage>
</organism>
<keyword evidence="1" id="KW-0678">Repressor</keyword>
<evidence type="ECO:0000256" key="6">
    <source>
        <dbReference type="SAM" id="MobiDB-lite"/>
    </source>
</evidence>
<dbReference type="Gene3D" id="1.10.10.60">
    <property type="entry name" value="Homeodomain-like"/>
    <property type="match status" value="1"/>
</dbReference>
<sequence>MYHENRATNVISSNSRTVPAEEPQHMSSSDEARTARGPYAKTATVRRKIIEACLEVFNESGYRAMTVKAVAERAGMSQRGLVHHFATKEALLFAVLEARDQADSEGAPELGSARALSSVLTKHFENMHKGTLLELHTVLAAEAISRDHPAHEYYSNRYAELRFYLTAAFDALQADGLFDPKANSSTLASMIIGLMDGLQVQWLYDPASVNVEKSFDVFLSAIGLDVSKAGSTQPAVARRSD</sequence>
<evidence type="ECO:0000256" key="2">
    <source>
        <dbReference type="ARBA" id="ARBA00023015"/>
    </source>
</evidence>
<dbReference type="SUPFAM" id="SSF48498">
    <property type="entry name" value="Tetracyclin repressor-like, C-terminal domain"/>
    <property type="match status" value="1"/>
</dbReference>
<keyword evidence="2" id="KW-0805">Transcription regulation</keyword>
<proteinExistence type="predicted"/>
<dbReference type="SUPFAM" id="SSF46689">
    <property type="entry name" value="Homeodomain-like"/>
    <property type="match status" value="1"/>
</dbReference>
<dbReference type="InterPro" id="IPR001647">
    <property type="entry name" value="HTH_TetR"/>
</dbReference>
<dbReference type="OrthoDB" id="7505659at2"/>
<feature type="domain" description="HTH tetR-type" evidence="7">
    <location>
        <begin position="43"/>
        <end position="103"/>
    </location>
</feature>
<dbReference type="PANTHER" id="PTHR30055:SF234">
    <property type="entry name" value="HTH-TYPE TRANSCRIPTIONAL REGULATOR BETI"/>
    <property type="match status" value="1"/>
</dbReference>
<dbReference type="Pfam" id="PF00440">
    <property type="entry name" value="TetR_N"/>
    <property type="match status" value="1"/>
</dbReference>
<keyword evidence="3 5" id="KW-0238">DNA-binding</keyword>
<evidence type="ECO:0000259" key="7">
    <source>
        <dbReference type="PROSITE" id="PS50977"/>
    </source>
</evidence>
<feature type="region of interest" description="Disordered" evidence="6">
    <location>
        <begin position="1"/>
        <end position="37"/>
    </location>
</feature>
<evidence type="ECO:0000256" key="1">
    <source>
        <dbReference type="ARBA" id="ARBA00022491"/>
    </source>
</evidence>
<feature type="DNA-binding region" description="H-T-H motif" evidence="5">
    <location>
        <begin position="66"/>
        <end position="85"/>
    </location>
</feature>
<evidence type="ECO:0000256" key="4">
    <source>
        <dbReference type="ARBA" id="ARBA00023163"/>
    </source>
</evidence>
<dbReference type="Pfam" id="PF13977">
    <property type="entry name" value="TetR_C_6"/>
    <property type="match status" value="1"/>
</dbReference>
<protein>
    <submittedName>
        <fullName evidence="8">TetR/AcrR family transcriptional regulator</fullName>
    </submittedName>
</protein>
<evidence type="ECO:0000256" key="5">
    <source>
        <dbReference type="PROSITE-ProRule" id="PRU00335"/>
    </source>
</evidence>
<keyword evidence="9" id="KW-1185">Reference proteome</keyword>
<dbReference type="InterPro" id="IPR039538">
    <property type="entry name" value="BetI_C"/>
</dbReference>
<dbReference type="InterPro" id="IPR036271">
    <property type="entry name" value="Tet_transcr_reg_TetR-rel_C_sf"/>
</dbReference>